<dbReference type="CDD" id="cd00438">
    <property type="entry name" value="cupin_RmlC"/>
    <property type="match status" value="1"/>
</dbReference>
<protein>
    <submittedName>
        <fullName evidence="3">dTDP-4-dehydrorhamnose 3,5-epimerase family protein</fullName>
    </submittedName>
</protein>
<sequence length="198" mass="22177">MHVRELAVPGSYEFTPELFPDRRGVFVSPMQGPVFRSRVGHEFHVAQTNLSHSSRGVLRGIHFTTAPPGQAKYVYCAHGRALDFVVDIRVGSPTFGTWDCVELDAESSRAVYLPIGVGHTFLALEDDTTMSYLMSTSYVPELEQSIDPFDPELALPWPKETEFIVSDRDRAAMSLNEALERGLLPKYEDCVDQRQVNA</sequence>
<evidence type="ECO:0000256" key="1">
    <source>
        <dbReference type="ARBA" id="ARBA00010154"/>
    </source>
</evidence>
<accession>A0ABT5ZU71</accession>
<dbReference type="Gene3D" id="2.60.120.10">
    <property type="entry name" value="Jelly Rolls"/>
    <property type="match status" value="1"/>
</dbReference>
<dbReference type="InterPro" id="IPR014710">
    <property type="entry name" value="RmlC-like_jellyroll"/>
</dbReference>
<evidence type="ECO:0000313" key="4">
    <source>
        <dbReference type="Proteomes" id="UP001216579"/>
    </source>
</evidence>
<comment type="similarity">
    <text evidence="1">Belongs to the dTDP-4-dehydrorhamnose 3,5-epimerase family.</text>
</comment>
<dbReference type="SUPFAM" id="SSF51182">
    <property type="entry name" value="RmlC-like cupins"/>
    <property type="match status" value="1"/>
</dbReference>
<dbReference type="PANTHER" id="PTHR21047">
    <property type="entry name" value="DTDP-6-DEOXY-D-GLUCOSE-3,5 EPIMERASE"/>
    <property type="match status" value="1"/>
</dbReference>
<dbReference type="Pfam" id="PF00908">
    <property type="entry name" value="dTDP_sugar_isom"/>
    <property type="match status" value="1"/>
</dbReference>
<dbReference type="PANTHER" id="PTHR21047:SF2">
    <property type="entry name" value="THYMIDINE DIPHOSPHO-4-KETO-RHAMNOSE 3,5-EPIMERASE"/>
    <property type="match status" value="1"/>
</dbReference>
<gene>
    <name evidence="3" type="ORF">P3G67_30030</name>
</gene>
<dbReference type="InterPro" id="IPR011051">
    <property type="entry name" value="RmlC_Cupin_sf"/>
</dbReference>
<reference evidence="3 4" key="1">
    <citation type="submission" date="2023-03" db="EMBL/GenBank/DDBJ databases">
        <title>Draft genome sequence of Streptomyces sp. RB6PN23 isolated from peat swamp forest in Thailand.</title>
        <authorList>
            <person name="Klaysubun C."/>
            <person name="Duangmal K."/>
        </authorList>
    </citation>
    <scope>NUCLEOTIDE SEQUENCE [LARGE SCALE GENOMIC DNA]</scope>
    <source>
        <strain evidence="3 4">RB6PN23</strain>
    </source>
</reference>
<keyword evidence="2" id="KW-0413">Isomerase</keyword>
<dbReference type="RefSeq" id="WP_276096301.1">
    <property type="nucleotide sequence ID" value="NZ_JARJBC010000025.1"/>
</dbReference>
<dbReference type="Proteomes" id="UP001216579">
    <property type="component" value="Unassembled WGS sequence"/>
</dbReference>
<organism evidence="3 4">
    <name type="scientific">Streptomyces silvisoli</name>
    <dbReference type="NCBI Taxonomy" id="3034235"/>
    <lineage>
        <taxon>Bacteria</taxon>
        <taxon>Bacillati</taxon>
        <taxon>Actinomycetota</taxon>
        <taxon>Actinomycetes</taxon>
        <taxon>Kitasatosporales</taxon>
        <taxon>Streptomycetaceae</taxon>
        <taxon>Streptomyces</taxon>
    </lineage>
</organism>
<dbReference type="InterPro" id="IPR000888">
    <property type="entry name" value="RmlC-like"/>
</dbReference>
<keyword evidence="4" id="KW-1185">Reference proteome</keyword>
<comment type="caution">
    <text evidence="3">The sequence shown here is derived from an EMBL/GenBank/DDBJ whole genome shotgun (WGS) entry which is preliminary data.</text>
</comment>
<proteinExistence type="inferred from homology"/>
<dbReference type="EMBL" id="JARJBC010000025">
    <property type="protein sequence ID" value="MDF3293374.1"/>
    <property type="molecule type" value="Genomic_DNA"/>
</dbReference>
<evidence type="ECO:0000313" key="3">
    <source>
        <dbReference type="EMBL" id="MDF3293374.1"/>
    </source>
</evidence>
<name>A0ABT5ZU71_9ACTN</name>
<evidence type="ECO:0000256" key="2">
    <source>
        <dbReference type="ARBA" id="ARBA00023235"/>
    </source>
</evidence>